<dbReference type="GO" id="GO:0004623">
    <property type="term" value="F:phospholipase A2 activity"/>
    <property type="evidence" value="ECO:0007669"/>
    <property type="project" value="UniProtKB-EC"/>
</dbReference>
<evidence type="ECO:0000256" key="14">
    <source>
        <dbReference type="SAM" id="SignalP"/>
    </source>
</evidence>
<comment type="subcellular location">
    <subcellularLocation>
        <location evidence="2">Secreted</location>
    </subcellularLocation>
</comment>
<keyword evidence="14" id="KW-0732">Signal</keyword>
<dbReference type="OrthoDB" id="6075074at2759"/>
<evidence type="ECO:0000256" key="8">
    <source>
        <dbReference type="ARBA" id="ARBA00022837"/>
    </source>
</evidence>
<keyword evidence="7" id="KW-0378">Hydrolase</keyword>
<evidence type="ECO:0000256" key="1">
    <source>
        <dbReference type="ARBA" id="ARBA00001913"/>
    </source>
</evidence>
<dbReference type="Gene3D" id="1.20.90.10">
    <property type="entry name" value="Phospholipase A2 domain"/>
    <property type="match status" value="2"/>
</dbReference>
<dbReference type="AlphaFoldDB" id="A0A7R9BD50"/>
<dbReference type="FunFam" id="1.20.90.10:FF:000002">
    <property type="entry name" value="Phospholipase A2 group III"/>
    <property type="match status" value="1"/>
</dbReference>
<evidence type="ECO:0000256" key="5">
    <source>
        <dbReference type="ARBA" id="ARBA00022525"/>
    </source>
</evidence>
<keyword evidence="5" id="KW-0964">Secreted</keyword>
<evidence type="ECO:0000256" key="6">
    <source>
        <dbReference type="ARBA" id="ARBA00022723"/>
    </source>
</evidence>
<evidence type="ECO:0000256" key="2">
    <source>
        <dbReference type="ARBA" id="ARBA00004613"/>
    </source>
</evidence>
<feature type="compositionally biased region" description="Basic and acidic residues" evidence="13">
    <location>
        <begin position="195"/>
        <end position="207"/>
    </location>
</feature>
<evidence type="ECO:0000256" key="13">
    <source>
        <dbReference type="SAM" id="MobiDB-lite"/>
    </source>
</evidence>
<evidence type="ECO:0000256" key="10">
    <source>
        <dbReference type="ARBA" id="ARBA00023098"/>
    </source>
</evidence>
<accession>A0A7R9BD50</accession>
<feature type="domain" description="Phospholipase A2-like central" evidence="15">
    <location>
        <begin position="295"/>
        <end position="390"/>
    </location>
</feature>
<dbReference type="InterPro" id="IPR033113">
    <property type="entry name" value="PLA2_histidine"/>
</dbReference>
<feature type="chain" id="PRO_5036209901" description="Phospholipase A2" evidence="14">
    <location>
        <begin position="28"/>
        <end position="422"/>
    </location>
</feature>
<evidence type="ECO:0000256" key="4">
    <source>
        <dbReference type="ARBA" id="ARBA00021721"/>
    </source>
</evidence>
<dbReference type="InterPro" id="IPR016090">
    <property type="entry name" value="PLA2-like_dom"/>
</dbReference>
<dbReference type="PROSITE" id="PS00118">
    <property type="entry name" value="PA2_HIS"/>
    <property type="match status" value="1"/>
</dbReference>
<organism evidence="16">
    <name type="scientific">Notodromas monacha</name>
    <dbReference type="NCBI Taxonomy" id="399045"/>
    <lineage>
        <taxon>Eukaryota</taxon>
        <taxon>Metazoa</taxon>
        <taxon>Ecdysozoa</taxon>
        <taxon>Arthropoda</taxon>
        <taxon>Crustacea</taxon>
        <taxon>Oligostraca</taxon>
        <taxon>Ostracoda</taxon>
        <taxon>Podocopa</taxon>
        <taxon>Podocopida</taxon>
        <taxon>Cypridocopina</taxon>
        <taxon>Cypridoidea</taxon>
        <taxon>Cyprididae</taxon>
        <taxon>Notodromas</taxon>
    </lineage>
</organism>
<evidence type="ECO:0000313" key="16">
    <source>
        <dbReference type="EMBL" id="CAD7272956.1"/>
    </source>
</evidence>
<keyword evidence="11" id="KW-1015">Disulfide bond</keyword>
<evidence type="ECO:0000256" key="11">
    <source>
        <dbReference type="ARBA" id="ARBA00023157"/>
    </source>
</evidence>
<dbReference type="Proteomes" id="UP000678499">
    <property type="component" value="Unassembled WGS sequence"/>
</dbReference>
<keyword evidence="17" id="KW-1185">Reference proteome</keyword>
<feature type="signal peptide" evidence="14">
    <location>
        <begin position="1"/>
        <end position="27"/>
    </location>
</feature>
<dbReference type="SUPFAM" id="SSF48619">
    <property type="entry name" value="Phospholipase A2, PLA2"/>
    <property type="match status" value="2"/>
</dbReference>
<keyword evidence="6" id="KW-0479">Metal-binding</keyword>
<dbReference type="PANTHER" id="PTHR12253">
    <property type="entry name" value="RH14732P"/>
    <property type="match status" value="1"/>
</dbReference>
<dbReference type="GO" id="GO:0050482">
    <property type="term" value="P:arachidonate secretion"/>
    <property type="evidence" value="ECO:0007669"/>
    <property type="project" value="InterPro"/>
</dbReference>
<dbReference type="CDD" id="cd04704">
    <property type="entry name" value="PLA2_bee_venom_like"/>
    <property type="match status" value="1"/>
</dbReference>
<evidence type="ECO:0000313" key="17">
    <source>
        <dbReference type="Proteomes" id="UP000678499"/>
    </source>
</evidence>
<evidence type="ECO:0000256" key="12">
    <source>
        <dbReference type="ARBA" id="ARBA00029903"/>
    </source>
</evidence>
<dbReference type="EMBL" id="CAJPEX010000078">
    <property type="protein sequence ID" value="CAG0913108.1"/>
    <property type="molecule type" value="Genomic_DNA"/>
</dbReference>
<evidence type="ECO:0000256" key="3">
    <source>
        <dbReference type="ARBA" id="ARBA00013278"/>
    </source>
</evidence>
<dbReference type="GO" id="GO:0016042">
    <property type="term" value="P:lipid catabolic process"/>
    <property type="evidence" value="ECO:0007669"/>
    <property type="project" value="UniProtKB-KW"/>
</dbReference>
<keyword evidence="10" id="KW-0443">Lipid metabolism</keyword>
<dbReference type="GO" id="GO:0046872">
    <property type="term" value="F:metal ion binding"/>
    <property type="evidence" value="ECO:0007669"/>
    <property type="project" value="UniProtKB-KW"/>
</dbReference>
<evidence type="ECO:0000256" key="7">
    <source>
        <dbReference type="ARBA" id="ARBA00022801"/>
    </source>
</evidence>
<proteinExistence type="predicted"/>
<comment type="cofactor">
    <cofactor evidence="1">
        <name>Ca(2+)</name>
        <dbReference type="ChEBI" id="CHEBI:29108"/>
    </cofactor>
</comment>
<dbReference type="CDD" id="cd00618">
    <property type="entry name" value="PLA2_like"/>
    <property type="match status" value="1"/>
</dbReference>
<dbReference type="GO" id="GO:0005576">
    <property type="term" value="C:extracellular region"/>
    <property type="evidence" value="ECO:0007669"/>
    <property type="project" value="UniProtKB-SubCell"/>
</dbReference>
<keyword evidence="9" id="KW-0442">Lipid degradation</keyword>
<gene>
    <name evidence="16" type="ORF">NMOB1V02_LOCUS867</name>
</gene>
<dbReference type="EC" id="3.1.1.4" evidence="3"/>
<dbReference type="GO" id="GO:0006644">
    <property type="term" value="P:phospholipid metabolic process"/>
    <property type="evidence" value="ECO:0007669"/>
    <property type="project" value="InterPro"/>
</dbReference>
<reference evidence="16" key="1">
    <citation type="submission" date="2020-11" db="EMBL/GenBank/DDBJ databases">
        <authorList>
            <person name="Tran Van P."/>
        </authorList>
    </citation>
    <scope>NUCLEOTIDE SEQUENCE</scope>
</reference>
<protein>
    <recommendedName>
        <fullName evidence="4">Phospholipase A2</fullName>
        <ecNumber evidence="3">3.1.1.4</ecNumber>
    </recommendedName>
    <alternativeName>
        <fullName evidence="12">Phosphatidylcholine 2-acylhydrolase</fullName>
    </alternativeName>
</protein>
<dbReference type="Pfam" id="PF05826">
    <property type="entry name" value="Phospholip_A2_2"/>
    <property type="match status" value="2"/>
</dbReference>
<dbReference type="InterPro" id="IPR036444">
    <property type="entry name" value="PLipase_A2_dom_sf"/>
</dbReference>
<feature type="domain" description="Phospholipase A2-like central" evidence="15">
    <location>
        <begin position="221"/>
        <end position="286"/>
    </location>
</feature>
<keyword evidence="8" id="KW-0106">Calcium</keyword>
<dbReference type="EMBL" id="OA882115">
    <property type="protein sequence ID" value="CAD7272956.1"/>
    <property type="molecule type" value="Genomic_DNA"/>
</dbReference>
<name>A0A7R9BD50_9CRUS</name>
<evidence type="ECO:0000256" key="9">
    <source>
        <dbReference type="ARBA" id="ARBA00022963"/>
    </source>
</evidence>
<sequence length="422" mass="48259">MKYLDSMQKLVCAVLFLLILNPSLGSSAQVDNEIVSTTKDDFILTDTLSDGEIERRIKFRGILALETGVSSNDTAQPIRGPKVWQVASGKKFIQLIYDDQSRLVDCEYMIDAEMSAEFRKRFKDETETFSSRAHLEGMNVTLRHLESIVDIDDNVRDLVNYKHLRRACKRLHKRMKSAAAGLRKSQVKSEGNSTSHDDLERTLERSKRASSKSTTTFEALMPGTKWCGSGSSAGQWQDVGSYSGADLCCREHDHCPFKVNGLTTNYGYFNFRLFTVSHCDCDERVRRDALMLVRVPGTQWCGVGSRTTNENELGGFQSTDRCCRIHDLHCPFFINTLTENYGLYNWRAYTLNHCDCDERFRTCLKMTNTAASNMVGKIFFNIVQTKCFVLKPETVCSERLWWGRCVKSELEKRAYIRDPLKY</sequence>
<evidence type="ECO:0000259" key="15">
    <source>
        <dbReference type="Pfam" id="PF05826"/>
    </source>
</evidence>
<feature type="region of interest" description="Disordered" evidence="13">
    <location>
        <begin position="178"/>
        <end position="214"/>
    </location>
</feature>